<organism evidence="2 3">
    <name type="scientific">Colletotrichum fructicola (strain Nara gc5)</name>
    <name type="common">Anthracnose fungus</name>
    <name type="synonym">Colletotrichum gloeosporioides (strain Nara gc5)</name>
    <dbReference type="NCBI Taxonomy" id="1213859"/>
    <lineage>
        <taxon>Eukaryota</taxon>
        <taxon>Fungi</taxon>
        <taxon>Dikarya</taxon>
        <taxon>Ascomycota</taxon>
        <taxon>Pezizomycotina</taxon>
        <taxon>Sordariomycetes</taxon>
        <taxon>Hypocreomycetidae</taxon>
        <taxon>Glomerellales</taxon>
        <taxon>Glomerellaceae</taxon>
        <taxon>Colletotrichum</taxon>
        <taxon>Colletotrichum gloeosporioides species complex</taxon>
    </lineage>
</organism>
<dbReference type="Proteomes" id="UP000011096">
    <property type="component" value="Unassembled WGS sequence"/>
</dbReference>
<reference evidence="2 3" key="2">
    <citation type="submission" date="2020-04" db="EMBL/GenBank/DDBJ databases">
        <title>Genome sequencing and assembly of multiple isolates from the Colletotrichum gloeosporioides species complex.</title>
        <authorList>
            <person name="Gan P."/>
            <person name="Shirasu K."/>
        </authorList>
    </citation>
    <scope>NUCLEOTIDE SEQUENCE [LARGE SCALE GENOMIC DNA]</scope>
    <source>
        <strain evidence="2 3">Nara gc5</strain>
    </source>
</reference>
<name>A0A7J6IHW1_COLFN</name>
<dbReference type="InParanoid" id="A0A7J6IHW1"/>
<evidence type="ECO:0000313" key="3">
    <source>
        <dbReference type="Proteomes" id="UP000011096"/>
    </source>
</evidence>
<gene>
    <name evidence="2" type="ORF">CGGC5_v015039</name>
</gene>
<dbReference type="RefSeq" id="XP_031876666.1">
    <property type="nucleotide sequence ID" value="XM_032026921.1"/>
</dbReference>
<protein>
    <submittedName>
        <fullName evidence="2">Uncharacterized protein</fullName>
    </submittedName>
</protein>
<evidence type="ECO:0000256" key="1">
    <source>
        <dbReference type="SAM" id="SignalP"/>
    </source>
</evidence>
<proteinExistence type="predicted"/>
<accession>A0A7J6IHW1</accession>
<evidence type="ECO:0000313" key="2">
    <source>
        <dbReference type="EMBL" id="KAF4476166.1"/>
    </source>
</evidence>
<keyword evidence="3" id="KW-1185">Reference proteome</keyword>
<feature type="signal peptide" evidence="1">
    <location>
        <begin position="1"/>
        <end position="17"/>
    </location>
</feature>
<sequence length="67" mass="7026">MQFKIAIVTLFAAMAMANPAIRQSNALEHPKLVGRPRGGDTPSQPSCCSYIPGECQASCCPSGCPTD</sequence>
<keyword evidence="1" id="KW-0732">Signal</keyword>
<feature type="chain" id="PRO_5029551532" evidence="1">
    <location>
        <begin position="18"/>
        <end position="67"/>
    </location>
</feature>
<dbReference type="GeneID" id="43611053"/>
<dbReference type="OrthoDB" id="4791449at2759"/>
<reference evidence="2 3" key="1">
    <citation type="submission" date="2012-08" db="EMBL/GenBank/DDBJ databases">
        <authorList>
            <person name="Gan P.H.P."/>
            <person name="Ikeda K."/>
            <person name="Irieda H."/>
            <person name="Narusaka M."/>
            <person name="O'Connell R.J."/>
            <person name="Narusaka Y."/>
            <person name="Takano Y."/>
            <person name="Kubo Y."/>
            <person name="Shirasu K."/>
        </authorList>
    </citation>
    <scope>NUCLEOTIDE SEQUENCE [LARGE SCALE GENOMIC DNA]</scope>
    <source>
        <strain evidence="2 3">Nara gc5</strain>
    </source>
</reference>
<dbReference type="AlphaFoldDB" id="A0A7J6IHW1"/>
<comment type="caution">
    <text evidence="2">The sequence shown here is derived from an EMBL/GenBank/DDBJ whole genome shotgun (WGS) entry which is preliminary data.</text>
</comment>
<dbReference type="EMBL" id="ANPB02000009">
    <property type="protein sequence ID" value="KAF4476166.1"/>
    <property type="molecule type" value="Genomic_DNA"/>
</dbReference>